<protein>
    <submittedName>
        <fullName evidence="2">Chromosome partitioning protein</fullName>
    </submittedName>
</protein>
<evidence type="ECO:0000313" key="2">
    <source>
        <dbReference type="EMBL" id="SMP53645.1"/>
    </source>
</evidence>
<dbReference type="InterPro" id="IPR002586">
    <property type="entry name" value="CobQ/CobB/MinD/ParA_Nub-bd_dom"/>
</dbReference>
<dbReference type="SUPFAM" id="SSF52540">
    <property type="entry name" value="P-loop containing nucleoside triphosphate hydrolases"/>
    <property type="match status" value="1"/>
</dbReference>
<sequence length="212" mass="23438">MKIISLAANKGGVGKTLLTASLAVLAQQDCEAEEGRGGKGKVAMLDLDPQGSLTAWYNARQREGPMLVTPMLRTLVLRLYALNRKGVRYVFIDTPPGHSEYIAKAVDVADLVVVPVRPGELDYMAVLRNLQPMLFRTHGVVALPNAGLFRSRSMGDLVQRLDRERRDRLAPVHHRVDLPLKSGLTLVETKPKSAGAQELRNVWAQIRERLGE</sequence>
<evidence type="ECO:0000259" key="1">
    <source>
        <dbReference type="Pfam" id="PF01656"/>
    </source>
</evidence>
<name>A0ABY1Q305_9SPHN</name>
<gene>
    <name evidence="2" type="ORF">SAMN06296065_101451</name>
</gene>
<dbReference type="InterPro" id="IPR027417">
    <property type="entry name" value="P-loop_NTPase"/>
</dbReference>
<dbReference type="PANTHER" id="PTHR13696:SF96">
    <property type="entry name" value="COBQ_COBB_MIND_PARA NUCLEOTIDE BINDING DOMAIN-CONTAINING PROTEIN"/>
    <property type="match status" value="1"/>
</dbReference>
<feature type="domain" description="CobQ/CobB/MinD/ParA nucleotide binding" evidence="1">
    <location>
        <begin position="4"/>
        <end position="150"/>
    </location>
</feature>
<dbReference type="RefSeq" id="WP_283405011.1">
    <property type="nucleotide sequence ID" value="NZ_FXUI01000001.1"/>
</dbReference>
<reference evidence="2 3" key="1">
    <citation type="submission" date="2017-05" db="EMBL/GenBank/DDBJ databases">
        <authorList>
            <person name="Varghese N."/>
            <person name="Submissions S."/>
        </authorList>
    </citation>
    <scope>NUCLEOTIDE SEQUENCE [LARGE SCALE GENOMIC DNA]</scope>
    <source>
        <strain evidence="2 3">SM16</strain>
    </source>
</reference>
<dbReference type="Proteomes" id="UP001157910">
    <property type="component" value="Unassembled WGS sequence"/>
</dbReference>
<dbReference type="Gene3D" id="3.40.50.300">
    <property type="entry name" value="P-loop containing nucleotide triphosphate hydrolases"/>
    <property type="match status" value="1"/>
</dbReference>
<keyword evidence="3" id="KW-1185">Reference proteome</keyword>
<organism evidence="2 3">
    <name type="scientific">Novosphingobium panipatense</name>
    <dbReference type="NCBI Taxonomy" id="428991"/>
    <lineage>
        <taxon>Bacteria</taxon>
        <taxon>Pseudomonadati</taxon>
        <taxon>Pseudomonadota</taxon>
        <taxon>Alphaproteobacteria</taxon>
        <taxon>Sphingomonadales</taxon>
        <taxon>Sphingomonadaceae</taxon>
        <taxon>Novosphingobium</taxon>
    </lineage>
</organism>
<accession>A0ABY1Q305</accession>
<dbReference type="InterPro" id="IPR050678">
    <property type="entry name" value="DNA_Partitioning_ATPase"/>
</dbReference>
<dbReference type="PANTHER" id="PTHR13696">
    <property type="entry name" value="P-LOOP CONTAINING NUCLEOSIDE TRIPHOSPHATE HYDROLASE"/>
    <property type="match status" value="1"/>
</dbReference>
<proteinExistence type="predicted"/>
<dbReference type="Pfam" id="PF01656">
    <property type="entry name" value="CbiA"/>
    <property type="match status" value="1"/>
</dbReference>
<comment type="caution">
    <text evidence="2">The sequence shown here is derived from an EMBL/GenBank/DDBJ whole genome shotgun (WGS) entry which is preliminary data.</text>
</comment>
<dbReference type="PIRSF" id="PIRSF009320">
    <property type="entry name" value="Nuc_binding_HP_1000"/>
    <property type="match status" value="1"/>
</dbReference>
<dbReference type="CDD" id="cd02042">
    <property type="entry name" value="ParAB_family"/>
    <property type="match status" value="1"/>
</dbReference>
<evidence type="ECO:0000313" key="3">
    <source>
        <dbReference type="Proteomes" id="UP001157910"/>
    </source>
</evidence>
<dbReference type="EMBL" id="FXUI01000001">
    <property type="protein sequence ID" value="SMP53645.1"/>
    <property type="molecule type" value="Genomic_DNA"/>
</dbReference>